<evidence type="ECO:0008006" key="3">
    <source>
        <dbReference type="Google" id="ProtNLM"/>
    </source>
</evidence>
<dbReference type="Gene3D" id="3.40.630.30">
    <property type="match status" value="1"/>
</dbReference>
<evidence type="ECO:0000313" key="2">
    <source>
        <dbReference type="Proteomes" id="UP000650467"/>
    </source>
</evidence>
<dbReference type="SUPFAM" id="SSF55729">
    <property type="entry name" value="Acyl-CoA N-acyltransferases (Nat)"/>
    <property type="match status" value="1"/>
</dbReference>
<dbReference type="InterPro" id="IPR052523">
    <property type="entry name" value="Trichothecene_AcTrans"/>
</dbReference>
<keyword evidence="2" id="KW-1185">Reference proteome</keyword>
<name>A0A835W8A0_CHLIN</name>
<evidence type="ECO:0000313" key="1">
    <source>
        <dbReference type="EMBL" id="KAG2439421.1"/>
    </source>
</evidence>
<dbReference type="EMBL" id="JAEHOC010000008">
    <property type="protein sequence ID" value="KAG2439421.1"/>
    <property type="molecule type" value="Genomic_DNA"/>
</dbReference>
<protein>
    <recommendedName>
        <fullName evidence="3">N-acetyltransferase domain-containing protein</fullName>
    </recommendedName>
</protein>
<dbReference type="OrthoDB" id="535144at2759"/>
<dbReference type="PANTHER" id="PTHR42791">
    <property type="entry name" value="GNAT FAMILY ACETYLTRANSFERASE"/>
    <property type="match status" value="1"/>
</dbReference>
<accession>A0A835W8A0</accession>
<proteinExistence type="predicted"/>
<dbReference type="PANTHER" id="PTHR42791:SF1">
    <property type="entry name" value="N-ACETYLTRANSFERASE DOMAIN-CONTAINING PROTEIN"/>
    <property type="match status" value="1"/>
</dbReference>
<organism evidence="1 2">
    <name type="scientific">Chlamydomonas incerta</name>
    <dbReference type="NCBI Taxonomy" id="51695"/>
    <lineage>
        <taxon>Eukaryota</taxon>
        <taxon>Viridiplantae</taxon>
        <taxon>Chlorophyta</taxon>
        <taxon>core chlorophytes</taxon>
        <taxon>Chlorophyceae</taxon>
        <taxon>CS clade</taxon>
        <taxon>Chlamydomonadales</taxon>
        <taxon>Chlamydomonadaceae</taxon>
        <taxon>Chlamydomonas</taxon>
    </lineage>
</organism>
<reference evidence="1" key="1">
    <citation type="journal article" date="2020" name="bioRxiv">
        <title>Comparative genomics of Chlamydomonas.</title>
        <authorList>
            <person name="Craig R.J."/>
            <person name="Hasan A.R."/>
            <person name="Ness R.W."/>
            <person name="Keightley P.D."/>
        </authorList>
    </citation>
    <scope>NUCLEOTIDE SEQUENCE</scope>
    <source>
        <strain evidence="1">SAG 7.73</strain>
    </source>
</reference>
<dbReference type="InterPro" id="IPR016181">
    <property type="entry name" value="Acyl_CoA_acyltransferase"/>
</dbReference>
<dbReference type="Proteomes" id="UP000650467">
    <property type="component" value="Unassembled WGS sequence"/>
</dbReference>
<gene>
    <name evidence="1" type="ORF">HXX76_004778</name>
</gene>
<comment type="caution">
    <text evidence="1">The sequence shown here is derived from an EMBL/GenBank/DDBJ whole genome shotgun (WGS) entry which is preliminary data.</text>
</comment>
<sequence length="246" mass="26485">MGPMIQRLDHGAAANQTDVAGCLEVIGEAFAPLHNTPMYLEDPATHGHAFWRTMAGEILFGLHPSPHHPPLYVIPDRDPAAAAGSCAGHRSSQQPGRQLPVAAALAYLWRPDVGAFNMPATEAMLRPEAVPDWEACGELWHRLLLEAYQQHGEFINVDFIAVRPQHQHGGGGHGRALLSAILADADAAGRAVFLAACGPANAAWYERHGFVLRHHYTCALPGVPGHADLRFQVRPPVRSGQGKGRG</sequence>
<dbReference type="AlphaFoldDB" id="A0A835W8A0"/>